<name>A0A6J5U8V0_PRUAR</name>
<keyword evidence="2" id="KW-1133">Transmembrane helix</keyword>
<dbReference type="PANTHER" id="PTHR35469">
    <property type="entry name" value="TRANSMEMBRANE PROTEIN"/>
    <property type="match status" value="1"/>
</dbReference>
<protein>
    <submittedName>
        <fullName evidence="3">Uncharacterized protein</fullName>
    </submittedName>
</protein>
<dbReference type="EMBL" id="CAEKDK010000003">
    <property type="protein sequence ID" value="CAB4272643.1"/>
    <property type="molecule type" value="Genomic_DNA"/>
</dbReference>
<feature type="region of interest" description="Disordered" evidence="1">
    <location>
        <begin position="1"/>
        <end position="33"/>
    </location>
</feature>
<dbReference type="Proteomes" id="UP000507222">
    <property type="component" value="Unassembled WGS sequence"/>
</dbReference>
<evidence type="ECO:0000256" key="1">
    <source>
        <dbReference type="SAM" id="MobiDB-lite"/>
    </source>
</evidence>
<gene>
    <name evidence="3" type="ORF">CURHAP_LOCUS19374</name>
</gene>
<feature type="region of interest" description="Disordered" evidence="1">
    <location>
        <begin position="97"/>
        <end position="124"/>
    </location>
</feature>
<feature type="compositionally biased region" description="Polar residues" evidence="1">
    <location>
        <begin position="105"/>
        <end position="124"/>
    </location>
</feature>
<keyword evidence="2" id="KW-0472">Membrane</keyword>
<organism evidence="3 4">
    <name type="scientific">Prunus armeniaca</name>
    <name type="common">Apricot</name>
    <name type="synonym">Armeniaca vulgaris</name>
    <dbReference type="NCBI Taxonomy" id="36596"/>
    <lineage>
        <taxon>Eukaryota</taxon>
        <taxon>Viridiplantae</taxon>
        <taxon>Streptophyta</taxon>
        <taxon>Embryophyta</taxon>
        <taxon>Tracheophyta</taxon>
        <taxon>Spermatophyta</taxon>
        <taxon>Magnoliopsida</taxon>
        <taxon>eudicotyledons</taxon>
        <taxon>Gunneridae</taxon>
        <taxon>Pentapetalae</taxon>
        <taxon>rosids</taxon>
        <taxon>fabids</taxon>
        <taxon>Rosales</taxon>
        <taxon>Rosaceae</taxon>
        <taxon>Amygdaloideae</taxon>
        <taxon>Amygdaleae</taxon>
        <taxon>Prunus</taxon>
    </lineage>
</organism>
<accession>A0A6J5U8V0</accession>
<reference evidence="3 4" key="1">
    <citation type="submission" date="2020-05" db="EMBL/GenBank/DDBJ databases">
        <authorList>
            <person name="Campoy J."/>
            <person name="Schneeberger K."/>
            <person name="Spophaly S."/>
        </authorList>
    </citation>
    <scope>NUCLEOTIDE SEQUENCE [LARGE SCALE GENOMIC DNA]</scope>
    <source>
        <strain evidence="3">PruArmRojPasFocal</strain>
    </source>
</reference>
<evidence type="ECO:0000256" key="2">
    <source>
        <dbReference type="SAM" id="Phobius"/>
    </source>
</evidence>
<feature type="transmembrane region" description="Helical" evidence="2">
    <location>
        <begin position="221"/>
        <end position="239"/>
    </location>
</feature>
<dbReference type="PANTHER" id="PTHR35469:SF5">
    <property type="entry name" value="TRANSMEMBRANE PROTEIN"/>
    <property type="match status" value="1"/>
</dbReference>
<evidence type="ECO:0000313" key="4">
    <source>
        <dbReference type="Proteomes" id="UP000507222"/>
    </source>
</evidence>
<feature type="transmembrane region" description="Helical" evidence="2">
    <location>
        <begin position="183"/>
        <end position="201"/>
    </location>
</feature>
<proteinExistence type="predicted"/>
<keyword evidence="2" id="KW-0812">Transmembrane</keyword>
<sequence length="297" mass="33060">MATNNNASREERRRRIVERESDPSPAESNLSRLPHRHHRLHYHHMIALCTHIASMVSYKSDLEVDFIRTALDSIPIQSGTEGKDGTPADSTLLKVHGASNEDVSRQNNAETGSQDGPSSCQCDITTNTLQPHGVDGTTQVQPQLGTSIVRKAPPTDTELAITHRRARFFTSKRLNSCIVESESMRIFCALIIAFLVVLSYVDYALFGVNLVKSESVVASRPLYIILLTDVTIVLARMILVRREDVEEERVVVPQDGHNWVEAVKLLERGLVVYQAIRGVFIDFSVYVVVVICGLSLV</sequence>
<dbReference type="AlphaFoldDB" id="A0A6J5U8V0"/>
<feature type="compositionally biased region" description="Basic and acidic residues" evidence="1">
    <location>
        <begin position="8"/>
        <end position="22"/>
    </location>
</feature>
<evidence type="ECO:0000313" key="3">
    <source>
        <dbReference type="EMBL" id="CAB4272643.1"/>
    </source>
</evidence>